<dbReference type="GO" id="GO:0009383">
    <property type="term" value="F:rRNA (cytosine-C5-)-methyltransferase activity"/>
    <property type="evidence" value="ECO:0007669"/>
    <property type="project" value="TreeGrafter"/>
</dbReference>
<dbReference type="PANTHER" id="PTHR22807:SF54">
    <property type="entry name" value="CHROMOSOME UNDETERMINED SCAFFOLD_82, WHOLE GENOME SHOTGUN SEQUENCE"/>
    <property type="match status" value="1"/>
</dbReference>
<protein>
    <submittedName>
        <fullName evidence="7">Ribosomal rna small subunit methyltransferase b</fullName>
    </submittedName>
</protein>
<dbReference type="InterPro" id="IPR049560">
    <property type="entry name" value="MeTrfase_RsmB-F_NOP2_cat"/>
</dbReference>
<dbReference type="OrthoDB" id="4418812at2759"/>
<keyword evidence="8" id="KW-1185">Reference proteome</keyword>
<dbReference type="Gene3D" id="3.40.50.150">
    <property type="entry name" value="Vaccinia Virus protein VP39"/>
    <property type="match status" value="1"/>
</dbReference>
<evidence type="ECO:0000256" key="1">
    <source>
        <dbReference type="ARBA" id="ARBA00022603"/>
    </source>
</evidence>
<dbReference type="Gene3D" id="3.30.70.1170">
    <property type="entry name" value="Sun protein, domain 3"/>
    <property type="match status" value="1"/>
</dbReference>
<proteinExistence type="inferred from homology"/>
<dbReference type="EMBL" id="CCKQ01011789">
    <property type="protein sequence ID" value="CDW83363.1"/>
    <property type="molecule type" value="Genomic_DNA"/>
</dbReference>
<dbReference type="InterPro" id="IPR029063">
    <property type="entry name" value="SAM-dependent_MTases_sf"/>
</dbReference>
<dbReference type="GO" id="GO:0070475">
    <property type="term" value="P:rRNA base methylation"/>
    <property type="evidence" value="ECO:0007669"/>
    <property type="project" value="TreeGrafter"/>
</dbReference>
<organism evidence="7 8">
    <name type="scientific">Stylonychia lemnae</name>
    <name type="common">Ciliate</name>
    <dbReference type="NCBI Taxonomy" id="5949"/>
    <lineage>
        <taxon>Eukaryota</taxon>
        <taxon>Sar</taxon>
        <taxon>Alveolata</taxon>
        <taxon>Ciliophora</taxon>
        <taxon>Intramacronucleata</taxon>
        <taxon>Spirotrichea</taxon>
        <taxon>Stichotrichia</taxon>
        <taxon>Sporadotrichida</taxon>
        <taxon>Oxytrichidae</taxon>
        <taxon>Stylonychinae</taxon>
        <taxon>Stylonychia</taxon>
    </lineage>
</organism>
<dbReference type="OMA" id="PDAKWKL"/>
<sequence>MLKSQMPMLKLIQKMNLPTLNANRQSYVLKILENFDQEHINNPSRNIPLDLYLRYFFLNEKQKVDSLDREAIVEYVYQLMIYKGYLNAICRKPMSWQTRFRAFMGPDFEEQFKNDNLPLHVRLSFPKDLFDEILKAHGPKHAEEICSVQDERGVLTVRTNTIKTTRTDVNNCILILHQLMHAFKQNGWKVQPTEFAPNGIKFIQKPHGNFFQMKEYKYGHFEVQDEASQLLSMRVDAKPGDIVLDYCGGSGGKTLGFAPFMHNKGQIYIHDIRKSVLIQAKQRLKRAGVQNCQVHHDKQKLKEILKGKCDWVMLDVPCTGTGVMRRNPDMKWKFSVEKMREVIKVQELLLNESLTFLNKKGGKIVYCTCSVLPEENLLQVMKFCDKHGFEIENGSHFTTFPKSRGMDGFFSATLVPK</sequence>
<feature type="active site" description="Nucleophile" evidence="5">
    <location>
        <position position="369"/>
    </location>
</feature>
<name>A0A078AR58_STYLE</name>
<dbReference type="GO" id="GO:0005730">
    <property type="term" value="C:nucleolus"/>
    <property type="evidence" value="ECO:0007669"/>
    <property type="project" value="TreeGrafter"/>
</dbReference>
<comment type="similarity">
    <text evidence="5">Belongs to the class I-like SAM-binding methyltransferase superfamily. RsmB/NOP family.</text>
</comment>
<dbReference type="InterPro" id="IPR001678">
    <property type="entry name" value="MeTrfase_RsmB-F_NOP2_dom"/>
</dbReference>
<feature type="domain" description="SAM-dependent MTase RsmB/NOP-type" evidence="6">
    <location>
        <begin position="145"/>
        <end position="417"/>
    </location>
</feature>
<dbReference type="Proteomes" id="UP000039865">
    <property type="component" value="Unassembled WGS sequence"/>
</dbReference>
<evidence type="ECO:0000256" key="5">
    <source>
        <dbReference type="PROSITE-ProRule" id="PRU01023"/>
    </source>
</evidence>
<comment type="caution">
    <text evidence="5">Lacks conserved residue(s) required for the propagation of feature annotation.</text>
</comment>
<dbReference type="InterPro" id="IPR023267">
    <property type="entry name" value="RCMT"/>
</dbReference>
<evidence type="ECO:0000256" key="4">
    <source>
        <dbReference type="ARBA" id="ARBA00022884"/>
    </source>
</evidence>
<dbReference type="GO" id="GO:0003723">
    <property type="term" value="F:RNA binding"/>
    <property type="evidence" value="ECO:0007669"/>
    <property type="project" value="UniProtKB-UniRule"/>
</dbReference>
<dbReference type="PANTHER" id="PTHR22807">
    <property type="entry name" value="NOP2 YEAST -RELATED NOL1/NOP2/FMU SUN DOMAIN-CONTAINING"/>
    <property type="match status" value="1"/>
</dbReference>
<gene>
    <name evidence="7" type="primary">Contig2923.g3125</name>
    <name evidence="7" type="ORF">STYLEM_12407</name>
</gene>
<feature type="binding site" evidence="5">
    <location>
        <position position="271"/>
    </location>
    <ligand>
        <name>S-adenosyl-L-methionine</name>
        <dbReference type="ChEBI" id="CHEBI:59789"/>
    </ligand>
</feature>
<evidence type="ECO:0000256" key="3">
    <source>
        <dbReference type="ARBA" id="ARBA00022691"/>
    </source>
</evidence>
<dbReference type="Pfam" id="PF01189">
    <property type="entry name" value="Methyltr_RsmB-F"/>
    <property type="match status" value="1"/>
</dbReference>
<evidence type="ECO:0000259" key="6">
    <source>
        <dbReference type="PROSITE" id="PS51686"/>
    </source>
</evidence>
<dbReference type="InParanoid" id="A0A078AR58"/>
<keyword evidence="3 5" id="KW-0949">S-adenosyl-L-methionine</keyword>
<dbReference type="FunCoup" id="A0A078AR58">
    <property type="interactions" value="70"/>
</dbReference>
<dbReference type="GO" id="GO:0000470">
    <property type="term" value="P:maturation of LSU-rRNA"/>
    <property type="evidence" value="ECO:0007669"/>
    <property type="project" value="TreeGrafter"/>
</dbReference>
<dbReference type="SUPFAM" id="SSF53335">
    <property type="entry name" value="S-adenosyl-L-methionine-dependent methyltransferases"/>
    <property type="match status" value="1"/>
</dbReference>
<reference evidence="7 8" key="1">
    <citation type="submission" date="2014-06" db="EMBL/GenBank/DDBJ databases">
        <authorList>
            <person name="Swart Estienne"/>
        </authorList>
    </citation>
    <scope>NUCLEOTIDE SEQUENCE [LARGE SCALE GENOMIC DNA]</scope>
    <source>
        <strain evidence="7 8">130c</strain>
    </source>
</reference>
<dbReference type="CDD" id="cd02440">
    <property type="entry name" value="AdoMet_MTases"/>
    <property type="match status" value="1"/>
</dbReference>
<keyword evidence="4 5" id="KW-0694">RNA-binding</keyword>
<feature type="binding site" evidence="5">
    <location>
        <position position="315"/>
    </location>
    <ligand>
        <name>S-adenosyl-L-methionine</name>
        <dbReference type="ChEBI" id="CHEBI:59789"/>
    </ligand>
</feature>
<keyword evidence="1 5" id="KW-0489">Methyltransferase</keyword>
<accession>A0A078AR58</accession>
<keyword evidence="2 5" id="KW-0808">Transferase</keyword>
<evidence type="ECO:0000313" key="8">
    <source>
        <dbReference type="Proteomes" id="UP000039865"/>
    </source>
</evidence>
<dbReference type="PROSITE" id="PS51686">
    <property type="entry name" value="SAM_MT_RSMB_NOP"/>
    <property type="match status" value="1"/>
</dbReference>
<evidence type="ECO:0000256" key="2">
    <source>
        <dbReference type="ARBA" id="ARBA00022679"/>
    </source>
</evidence>
<dbReference type="AlphaFoldDB" id="A0A078AR58"/>
<evidence type="ECO:0000313" key="7">
    <source>
        <dbReference type="EMBL" id="CDW83363.1"/>
    </source>
</evidence>
<dbReference type="PRINTS" id="PR02008">
    <property type="entry name" value="RCMTFAMILY"/>
</dbReference>